<feature type="transmembrane region" description="Helical" evidence="2">
    <location>
        <begin position="21"/>
        <end position="44"/>
    </location>
</feature>
<sequence length="115" mass="13067">MNAYMKKKPTLREKKLAVQRWLVSTTFRTMLLGAIVLFGVLYLFKVNTVSTQGFVISDLEVEIQELERENQRLDVQIASYRSMHSLEARLESTDLVAASDMQYLIPVGTAVARAN</sequence>
<dbReference type="AlphaFoldDB" id="A0A0G1DL34"/>
<evidence type="ECO:0000256" key="1">
    <source>
        <dbReference type="SAM" id="Coils"/>
    </source>
</evidence>
<feature type="coiled-coil region" evidence="1">
    <location>
        <begin position="56"/>
        <end position="83"/>
    </location>
</feature>
<dbReference type="EMBL" id="LCEK01000025">
    <property type="protein sequence ID" value="KKS71546.1"/>
    <property type="molecule type" value="Genomic_DNA"/>
</dbReference>
<gene>
    <name evidence="3" type="ORF">UV42_C0025G0025</name>
</gene>
<name>A0A0G1DL34_9BACT</name>
<protein>
    <recommendedName>
        <fullName evidence="5">Cell division protein FtsL</fullName>
    </recommendedName>
</protein>
<evidence type="ECO:0000313" key="3">
    <source>
        <dbReference type="EMBL" id="KKS71546.1"/>
    </source>
</evidence>
<comment type="caution">
    <text evidence="3">The sequence shown here is derived from an EMBL/GenBank/DDBJ whole genome shotgun (WGS) entry which is preliminary data.</text>
</comment>
<keyword evidence="2" id="KW-1133">Transmembrane helix</keyword>
<reference evidence="3 4" key="1">
    <citation type="journal article" date="2015" name="Nature">
        <title>rRNA introns, odd ribosomes, and small enigmatic genomes across a large radiation of phyla.</title>
        <authorList>
            <person name="Brown C.T."/>
            <person name="Hug L.A."/>
            <person name="Thomas B.C."/>
            <person name="Sharon I."/>
            <person name="Castelle C.J."/>
            <person name="Singh A."/>
            <person name="Wilkins M.J."/>
            <person name="Williams K.H."/>
            <person name="Banfield J.F."/>
        </authorList>
    </citation>
    <scope>NUCLEOTIDE SEQUENCE [LARGE SCALE GENOMIC DNA]</scope>
</reference>
<evidence type="ECO:0000313" key="4">
    <source>
        <dbReference type="Proteomes" id="UP000033867"/>
    </source>
</evidence>
<evidence type="ECO:0008006" key="5">
    <source>
        <dbReference type="Google" id="ProtNLM"/>
    </source>
</evidence>
<organism evidence="3 4">
    <name type="scientific">Candidatus Magasanikbacteria bacterium GW2011_GWE2_42_7</name>
    <dbReference type="NCBI Taxonomy" id="1619052"/>
    <lineage>
        <taxon>Bacteria</taxon>
        <taxon>Candidatus Magasanikiibacteriota</taxon>
    </lineage>
</organism>
<evidence type="ECO:0000256" key="2">
    <source>
        <dbReference type="SAM" id="Phobius"/>
    </source>
</evidence>
<keyword evidence="2" id="KW-0812">Transmembrane</keyword>
<dbReference type="Proteomes" id="UP000033867">
    <property type="component" value="Unassembled WGS sequence"/>
</dbReference>
<accession>A0A0G1DL34</accession>
<keyword evidence="2" id="KW-0472">Membrane</keyword>
<keyword evidence="1" id="KW-0175">Coiled coil</keyword>
<proteinExistence type="predicted"/>